<dbReference type="Gene3D" id="4.10.520.10">
    <property type="entry name" value="IHF-like DNA-binding proteins"/>
    <property type="match status" value="1"/>
</dbReference>
<dbReference type="Proteomes" id="UP001293791">
    <property type="component" value="Unassembled WGS sequence"/>
</dbReference>
<dbReference type="PANTHER" id="PTHR33175">
    <property type="entry name" value="DNA-BINDING PROTEIN HU"/>
    <property type="match status" value="1"/>
</dbReference>
<evidence type="ECO:0000313" key="5">
    <source>
        <dbReference type="EMBL" id="MDZ5761685.1"/>
    </source>
</evidence>
<reference evidence="5 6" key="1">
    <citation type="submission" date="2023-02" db="EMBL/GenBank/DDBJ databases">
        <title>Host association and intracellularity evolved multiple times independently in the Rickettsiales.</title>
        <authorList>
            <person name="Castelli M."/>
            <person name="Nardi T."/>
            <person name="Gammuto L."/>
            <person name="Bellinzona G."/>
            <person name="Sabaneyeva E."/>
            <person name="Potekhin A."/>
            <person name="Serra V."/>
            <person name="Petroni G."/>
            <person name="Sassera D."/>
        </authorList>
    </citation>
    <scope>NUCLEOTIDE SEQUENCE [LARGE SCALE GENOMIC DNA]</scope>
    <source>
        <strain evidence="5 6">BOD18</strain>
    </source>
</reference>
<organism evidence="5 6">
    <name type="scientific">Candidatus Cyrtobacter comes</name>
    <dbReference type="NCBI Taxonomy" id="675776"/>
    <lineage>
        <taxon>Bacteria</taxon>
        <taxon>Pseudomonadati</taxon>
        <taxon>Pseudomonadota</taxon>
        <taxon>Alphaproteobacteria</taxon>
        <taxon>Rickettsiales</taxon>
        <taxon>Candidatus Midichloriaceae</taxon>
        <taxon>Candidatus Cyrtobacter</taxon>
    </lineage>
</organism>
<evidence type="ECO:0000256" key="3">
    <source>
        <dbReference type="ARBA" id="ARBA00023125"/>
    </source>
</evidence>
<dbReference type="InterPro" id="IPR000119">
    <property type="entry name" value="Hist_DNA-bd"/>
</dbReference>
<evidence type="ECO:0000313" key="6">
    <source>
        <dbReference type="Proteomes" id="UP001293791"/>
    </source>
</evidence>
<dbReference type="Pfam" id="PF00216">
    <property type="entry name" value="Bac_DNA_binding"/>
    <property type="match status" value="1"/>
</dbReference>
<accession>A0ABU5L6D9</accession>
<sequence length="91" mass="10210">MNKSDFVDGLSKELGKSKAETARLLDSVLKHVVNTVTQNDELQFIGFGTFKKKDIAERKVRTPKGTVAKVRAQKRISFTVGKEFKRIVNGE</sequence>
<dbReference type="GO" id="GO:0003677">
    <property type="term" value="F:DNA binding"/>
    <property type="evidence" value="ECO:0007669"/>
    <property type="project" value="UniProtKB-KW"/>
</dbReference>
<dbReference type="RefSeq" id="WP_322497198.1">
    <property type="nucleotide sequence ID" value="NZ_JARGYT010000001.1"/>
</dbReference>
<dbReference type="PANTHER" id="PTHR33175:SF3">
    <property type="entry name" value="DNA-BINDING PROTEIN HU-BETA"/>
    <property type="match status" value="1"/>
</dbReference>
<dbReference type="SUPFAM" id="SSF47729">
    <property type="entry name" value="IHF-like DNA-binding proteins"/>
    <property type="match status" value="1"/>
</dbReference>
<name>A0ABU5L6D9_9RICK</name>
<dbReference type="EMBL" id="JARGYT010000001">
    <property type="protein sequence ID" value="MDZ5761685.1"/>
    <property type="molecule type" value="Genomic_DNA"/>
</dbReference>
<evidence type="ECO:0000256" key="1">
    <source>
        <dbReference type="ARBA" id="ARBA00010529"/>
    </source>
</evidence>
<comment type="similarity">
    <text evidence="1 4">Belongs to the bacterial histone-like protein family.</text>
</comment>
<keyword evidence="2" id="KW-0226">DNA condensation</keyword>
<gene>
    <name evidence="5" type="ORF">Cyrtocomes_00041</name>
</gene>
<keyword evidence="3 5" id="KW-0238">DNA-binding</keyword>
<comment type="caution">
    <text evidence="5">The sequence shown here is derived from an EMBL/GenBank/DDBJ whole genome shotgun (WGS) entry which is preliminary data.</text>
</comment>
<dbReference type="SMART" id="SM00411">
    <property type="entry name" value="BHL"/>
    <property type="match status" value="1"/>
</dbReference>
<proteinExistence type="inferred from homology"/>
<keyword evidence="6" id="KW-1185">Reference proteome</keyword>
<dbReference type="InterPro" id="IPR010992">
    <property type="entry name" value="IHF-like_DNA-bd_dom_sf"/>
</dbReference>
<evidence type="ECO:0000256" key="2">
    <source>
        <dbReference type="ARBA" id="ARBA00023067"/>
    </source>
</evidence>
<evidence type="ECO:0000256" key="4">
    <source>
        <dbReference type="RuleBase" id="RU003939"/>
    </source>
</evidence>
<protein>
    <submittedName>
        <fullName evidence="5">HU family DNA-binding protein</fullName>
    </submittedName>
</protein>